<evidence type="ECO:0000313" key="1">
    <source>
        <dbReference type="EMBL" id="MFC4033070.1"/>
    </source>
</evidence>
<sequence>MPSGMYGYMRLAADSGGSDEGAAIKEELTAYATREGFTLTQLFVEQVRAGAPAFDCLATALQRGGVHDVIVPSLWHFAQLPGLQMAMRDHIEKEIGARIWIVQGVQP</sequence>
<dbReference type="EMBL" id="JBHSBB010000010">
    <property type="protein sequence ID" value="MFC4033070.1"/>
    <property type="molecule type" value="Genomic_DNA"/>
</dbReference>
<evidence type="ECO:0008006" key="3">
    <source>
        <dbReference type="Google" id="ProtNLM"/>
    </source>
</evidence>
<keyword evidence="2" id="KW-1185">Reference proteome</keyword>
<proteinExistence type="predicted"/>
<name>A0ABV8HQM2_9ACTN</name>
<gene>
    <name evidence="1" type="ORF">ACFO3J_16475</name>
</gene>
<reference evidence="2" key="1">
    <citation type="journal article" date="2019" name="Int. J. Syst. Evol. Microbiol.">
        <title>The Global Catalogue of Microorganisms (GCM) 10K type strain sequencing project: providing services to taxonomists for standard genome sequencing and annotation.</title>
        <authorList>
            <consortium name="The Broad Institute Genomics Platform"/>
            <consortium name="The Broad Institute Genome Sequencing Center for Infectious Disease"/>
            <person name="Wu L."/>
            <person name="Ma J."/>
        </authorList>
    </citation>
    <scope>NUCLEOTIDE SEQUENCE [LARGE SCALE GENOMIC DNA]</scope>
    <source>
        <strain evidence="2">CGMCC 4.7237</strain>
    </source>
</reference>
<protein>
    <recommendedName>
        <fullName evidence="3">Resolvase/invertase-type recombinase catalytic domain-containing protein</fullName>
    </recommendedName>
</protein>
<dbReference type="RefSeq" id="WP_386430124.1">
    <property type="nucleotide sequence ID" value="NZ_JBHSBB010000010.1"/>
</dbReference>
<dbReference type="Proteomes" id="UP001595765">
    <property type="component" value="Unassembled WGS sequence"/>
</dbReference>
<evidence type="ECO:0000313" key="2">
    <source>
        <dbReference type="Proteomes" id="UP001595765"/>
    </source>
</evidence>
<organism evidence="1 2">
    <name type="scientific">Streptomyces polygonati</name>
    <dbReference type="NCBI Taxonomy" id="1617087"/>
    <lineage>
        <taxon>Bacteria</taxon>
        <taxon>Bacillati</taxon>
        <taxon>Actinomycetota</taxon>
        <taxon>Actinomycetes</taxon>
        <taxon>Kitasatosporales</taxon>
        <taxon>Streptomycetaceae</taxon>
        <taxon>Streptomyces</taxon>
    </lineage>
</organism>
<accession>A0ABV8HQM2</accession>
<comment type="caution">
    <text evidence="1">The sequence shown here is derived from an EMBL/GenBank/DDBJ whole genome shotgun (WGS) entry which is preliminary data.</text>
</comment>